<sequence>MLRTKTKNDTNNRKKKMTTKFTKMASVWLLALVAMAAIVIGEDAPDQAQAQVLSAEVEAEQDYVETEAVGTSSVQSITFKKDQAINDALRFLTLKYQRNIVPSPNIMGNITVTSLYNVT</sequence>
<protein>
    <submittedName>
        <fullName evidence="1">Uncharacterized protein</fullName>
    </submittedName>
</protein>
<comment type="caution">
    <text evidence="1">The sequence shown here is derived from an EMBL/GenBank/DDBJ whole genome shotgun (WGS) entry which is preliminary data.</text>
</comment>
<organism evidence="1">
    <name type="scientific">marine sediment metagenome</name>
    <dbReference type="NCBI Taxonomy" id="412755"/>
    <lineage>
        <taxon>unclassified sequences</taxon>
        <taxon>metagenomes</taxon>
        <taxon>ecological metagenomes</taxon>
    </lineage>
</organism>
<feature type="non-terminal residue" evidence="1">
    <location>
        <position position="119"/>
    </location>
</feature>
<gene>
    <name evidence="1" type="ORF">LCGC14_2906360</name>
</gene>
<dbReference type="EMBL" id="LAZR01057372">
    <property type="protein sequence ID" value="KKK72193.1"/>
    <property type="molecule type" value="Genomic_DNA"/>
</dbReference>
<name>A0A0F8XTC4_9ZZZZ</name>
<proteinExistence type="predicted"/>
<accession>A0A0F8XTC4</accession>
<evidence type="ECO:0000313" key="1">
    <source>
        <dbReference type="EMBL" id="KKK72193.1"/>
    </source>
</evidence>
<reference evidence="1" key="1">
    <citation type="journal article" date="2015" name="Nature">
        <title>Complex archaea that bridge the gap between prokaryotes and eukaryotes.</title>
        <authorList>
            <person name="Spang A."/>
            <person name="Saw J.H."/>
            <person name="Jorgensen S.L."/>
            <person name="Zaremba-Niedzwiedzka K."/>
            <person name="Martijn J."/>
            <person name="Lind A.E."/>
            <person name="van Eijk R."/>
            <person name="Schleper C."/>
            <person name="Guy L."/>
            <person name="Ettema T.J."/>
        </authorList>
    </citation>
    <scope>NUCLEOTIDE SEQUENCE</scope>
</reference>
<dbReference type="AlphaFoldDB" id="A0A0F8XTC4"/>